<dbReference type="PROSITE" id="PS01032">
    <property type="entry name" value="PPM_1"/>
    <property type="match status" value="1"/>
</dbReference>
<organism evidence="1 2">
    <name type="scientific">Camellia sinensis var. sinensis</name>
    <name type="common">China tea</name>
    <dbReference type="NCBI Taxonomy" id="542762"/>
    <lineage>
        <taxon>Eukaryota</taxon>
        <taxon>Viridiplantae</taxon>
        <taxon>Streptophyta</taxon>
        <taxon>Embryophyta</taxon>
        <taxon>Tracheophyta</taxon>
        <taxon>Spermatophyta</taxon>
        <taxon>Magnoliopsida</taxon>
        <taxon>eudicotyledons</taxon>
        <taxon>Gunneridae</taxon>
        <taxon>Pentapetalae</taxon>
        <taxon>asterids</taxon>
        <taxon>Ericales</taxon>
        <taxon>Theaceae</taxon>
        <taxon>Camellia</taxon>
    </lineage>
</organism>
<sequence>MYIYGILWKYQTKPFVFSLFLHFPTPFFSSLTTLPLSQHRRSSSLAVPPELHQTSTLRPLRQLIWIWTHPHLLCVYDGHGGFGSALNIETLVAAAERRNTPLETRNAIFGTYLASQRFSSSVAYRYA</sequence>
<evidence type="ECO:0000313" key="1">
    <source>
        <dbReference type="EMBL" id="THG06191.1"/>
    </source>
</evidence>
<accession>A0A4S4DSJ9</accession>
<name>A0A4S4DSJ9_CAMSN</name>
<protein>
    <submittedName>
        <fullName evidence="1">Uncharacterized protein</fullName>
    </submittedName>
</protein>
<reference evidence="1 2" key="1">
    <citation type="journal article" date="2018" name="Proc. Natl. Acad. Sci. U.S.A.">
        <title>Draft genome sequence of Camellia sinensis var. sinensis provides insights into the evolution of the tea genome and tea quality.</title>
        <authorList>
            <person name="Wei C."/>
            <person name="Yang H."/>
            <person name="Wang S."/>
            <person name="Zhao J."/>
            <person name="Liu C."/>
            <person name="Gao L."/>
            <person name="Xia E."/>
            <person name="Lu Y."/>
            <person name="Tai Y."/>
            <person name="She G."/>
            <person name="Sun J."/>
            <person name="Cao H."/>
            <person name="Tong W."/>
            <person name="Gao Q."/>
            <person name="Li Y."/>
            <person name="Deng W."/>
            <person name="Jiang X."/>
            <person name="Wang W."/>
            <person name="Chen Q."/>
            <person name="Zhang S."/>
            <person name="Li H."/>
            <person name="Wu J."/>
            <person name="Wang P."/>
            <person name="Li P."/>
            <person name="Shi C."/>
            <person name="Zheng F."/>
            <person name="Jian J."/>
            <person name="Huang B."/>
            <person name="Shan D."/>
            <person name="Shi M."/>
            <person name="Fang C."/>
            <person name="Yue Y."/>
            <person name="Li F."/>
            <person name="Li D."/>
            <person name="Wei S."/>
            <person name="Han B."/>
            <person name="Jiang C."/>
            <person name="Yin Y."/>
            <person name="Xia T."/>
            <person name="Zhang Z."/>
            <person name="Bennetzen J.L."/>
            <person name="Zhao S."/>
            <person name="Wan X."/>
        </authorList>
    </citation>
    <scope>NUCLEOTIDE SEQUENCE [LARGE SCALE GENOMIC DNA]</scope>
    <source>
        <strain evidence="2">cv. Shuchazao</strain>
        <tissue evidence="1">Leaf</tissue>
    </source>
</reference>
<comment type="caution">
    <text evidence="1">The sequence shown here is derived from an EMBL/GenBank/DDBJ whole genome shotgun (WGS) entry which is preliminary data.</text>
</comment>
<dbReference type="InterPro" id="IPR000222">
    <property type="entry name" value="PP2C_BS"/>
</dbReference>
<evidence type="ECO:0000313" key="2">
    <source>
        <dbReference type="Proteomes" id="UP000306102"/>
    </source>
</evidence>
<gene>
    <name evidence="1" type="ORF">TEA_019776</name>
</gene>
<dbReference type="AlphaFoldDB" id="A0A4S4DSJ9"/>
<dbReference type="EMBL" id="SDRB02010479">
    <property type="protein sequence ID" value="THG06191.1"/>
    <property type="molecule type" value="Genomic_DNA"/>
</dbReference>
<dbReference type="Proteomes" id="UP000306102">
    <property type="component" value="Unassembled WGS sequence"/>
</dbReference>
<dbReference type="GO" id="GO:0043169">
    <property type="term" value="F:cation binding"/>
    <property type="evidence" value="ECO:0007669"/>
    <property type="project" value="InterPro"/>
</dbReference>
<proteinExistence type="predicted"/>
<keyword evidence="2" id="KW-1185">Reference proteome</keyword>